<evidence type="ECO:0000313" key="3">
    <source>
        <dbReference type="Proteomes" id="UP000324800"/>
    </source>
</evidence>
<comment type="caution">
    <text evidence="2">The sequence shown here is derived from an EMBL/GenBank/DDBJ whole genome shotgun (WGS) entry which is preliminary data.</text>
</comment>
<dbReference type="OrthoDB" id="3263820at2759"/>
<dbReference type="GO" id="GO:0003676">
    <property type="term" value="F:nucleic acid binding"/>
    <property type="evidence" value="ECO:0007669"/>
    <property type="project" value="InterPro"/>
</dbReference>
<dbReference type="InterPro" id="IPR012337">
    <property type="entry name" value="RNaseH-like_sf"/>
</dbReference>
<protein>
    <submittedName>
        <fullName evidence="2">Putative Transposable element Tcb1 transposase</fullName>
    </submittedName>
</protein>
<dbReference type="EMBL" id="SNRW01000693">
    <property type="protein sequence ID" value="KAA6399730.1"/>
    <property type="molecule type" value="Genomic_DNA"/>
</dbReference>
<dbReference type="InterPro" id="IPR036397">
    <property type="entry name" value="RNaseH_sf"/>
</dbReference>
<reference evidence="2 3" key="1">
    <citation type="submission" date="2019-03" db="EMBL/GenBank/DDBJ databases">
        <title>Single cell metagenomics reveals metabolic interactions within the superorganism composed of flagellate Streblomastix strix and complex community of Bacteroidetes bacteria on its surface.</title>
        <authorList>
            <person name="Treitli S.C."/>
            <person name="Kolisko M."/>
            <person name="Husnik F."/>
            <person name="Keeling P."/>
            <person name="Hampl V."/>
        </authorList>
    </citation>
    <scope>NUCLEOTIDE SEQUENCE [LARGE SCALE GENOMIC DNA]</scope>
    <source>
        <strain evidence="2">ST1C</strain>
    </source>
</reference>
<dbReference type="Proteomes" id="UP000324800">
    <property type="component" value="Unassembled WGS sequence"/>
</dbReference>
<sequence length="181" mass="20952">MLFSSDGIKWAYQFQFEHEQQKFVKPTVKHSAHVMIWASMSRKGAGSVHFVDGTMESGQYIRILADHLKSDGQRLCGNNWIFQSDNDPKHTSKATKRWIKENKIKTIKWPSNSPDLNPIEHLFHCLKDALRLRKITTIPDLKTAILEEWQKVGQEYCEALVDSMPRRIDELKKAKGGHTSY</sequence>
<organism evidence="2 3">
    <name type="scientific">Streblomastix strix</name>
    <dbReference type="NCBI Taxonomy" id="222440"/>
    <lineage>
        <taxon>Eukaryota</taxon>
        <taxon>Metamonada</taxon>
        <taxon>Preaxostyla</taxon>
        <taxon>Oxymonadida</taxon>
        <taxon>Streblomastigidae</taxon>
        <taxon>Streblomastix</taxon>
    </lineage>
</organism>
<dbReference type="AlphaFoldDB" id="A0A5J4WY45"/>
<dbReference type="Gene3D" id="3.30.420.10">
    <property type="entry name" value="Ribonuclease H-like superfamily/Ribonuclease H"/>
    <property type="match status" value="1"/>
</dbReference>
<proteinExistence type="predicted"/>
<dbReference type="Pfam" id="PF13358">
    <property type="entry name" value="DDE_3"/>
    <property type="match status" value="1"/>
</dbReference>
<dbReference type="PANTHER" id="PTHR23022:SF135">
    <property type="entry name" value="SI:DKEY-77F5.3"/>
    <property type="match status" value="1"/>
</dbReference>
<name>A0A5J4WY45_9EUKA</name>
<evidence type="ECO:0000259" key="1">
    <source>
        <dbReference type="Pfam" id="PF13358"/>
    </source>
</evidence>
<dbReference type="InterPro" id="IPR052338">
    <property type="entry name" value="Transposase_5"/>
</dbReference>
<evidence type="ECO:0000313" key="2">
    <source>
        <dbReference type="EMBL" id="KAA6399730.1"/>
    </source>
</evidence>
<dbReference type="PANTHER" id="PTHR23022">
    <property type="entry name" value="TRANSPOSABLE ELEMENT-RELATED"/>
    <property type="match status" value="1"/>
</dbReference>
<feature type="domain" description="Tc1-like transposase DDE" evidence="1">
    <location>
        <begin position="10"/>
        <end position="142"/>
    </location>
</feature>
<accession>A0A5J4WY45</accession>
<gene>
    <name evidence="2" type="ORF">EZS28_004744</name>
</gene>
<dbReference type="SUPFAM" id="SSF53098">
    <property type="entry name" value="Ribonuclease H-like"/>
    <property type="match status" value="1"/>
</dbReference>
<dbReference type="InterPro" id="IPR038717">
    <property type="entry name" value="Tc1-like_DDE_dom"/>
</dbReference>